<dbReference type="Proteomes" id="UP000010448">
    <property type="component" value="Unassembled WGS sequence"/>
</dbReference>
<keyword evidence="2" id="KW-1185">Reference proteome</keyword>
<organism evidence="1 2">
    <name type="scientific">Pseudomonas bharatica CSV86</name>
    <dbReference type="NCBI Taxonomy" id="1005395"/>
    <lineage>
        <taxon>Bacteria</taxon>
        <taxon>Pseudomonadati</taxon>
        <taxon>Pseudomonadota</taxon>
        <taxon>Gammaproteobacteria</taxon>
        <taxon>Pseudomonadales</taxon>
        <taxon>Pseudomonadaceae</taxon>
        <taxon>Pseudomonas</taxon>
        <taxon>Pseudomonas bharatica</taxon>
    </lineage>
</organism>
<dbReference type="AlphaFoldDB" id="L1LWG5"/>
<reference evidence="1 2" key="1">
    <citation type="journal article" date="2013" name="Genome Announc.">
        <title>Genome Sequence of Naphthalene-Degrading Soil Bacterium Pseudomonas putida CSV86.</title>
        <authorList>
            <person name="Phale P.S."/>
            <person name="Paliwal V."/>
            <person name="Raju S.C."/>
            <person name="Modak A."/>
            <person name="Purohit H.J."/>
        </authorList>
    </citation>
    <scope>NUCLEOTIDE SEQUENCE [LARGE SCALE GENOMIC DNA]</scope>
    <source>
        <strain evidence="1 2">CSV86</strain>
    </source>
</reference>
<dbReference type="RefSeq" id="WP_009403692.1">
    <property type="nucleotide sequence ID" value="NZ_AMWJ02000002.1"/>
</dbReference>
<sequence>MSIEVTTTPAELGLFMALNAIALALKASPNFNNDALKALAEKFIREAPSSIQGAVAKEAYERPLRFLANDQTQAVEWLKQNGLA</sequence>
<dbReference type="OrthoDB" id="9961799at2"/>
<evidence type="ECO:0000313" key="1">
    <source>
        <dbReference type="EMBL" id="NNJ16345.1"/>
    </source>
</evidence>
<protein>
    <submittedName>
        <fullName evidence="1">Uncharacterized protein</fullName>
    </submittedName>
</protein>
<evidence type="ECO:0000313" key="2">
    <source>
        <dbReference type="Proteomes" id="UP000010448"/>
    </source>
</evidence>
<proteinExistence type="predicted"/>
<gene>
    <name evidence="1" type="ORF">CSV86_014545</name>
</gene>
<name>L1LWG5_9PSED</name>
<accession>L1LWG5</accession>
<comment type="caution">
    <text evidence="1">The sequence shown here is derived from an EMBL/GenBank/DDBJ whole genome shotgun (WGS) entry which is preliminary data.</text>
</comment>
<dbReference type="EMBL" id="AMWJ02000002">
    <property type="protein sequence ID" value="NNJ16345.1"/>
    <property type="molecule type" value="Genomic_DNA"/>
</dbReference>